<dbReference type="GeneID" id="69971365"/>
<sequence length="83" mass="9245">MNTQTVRAGAHIEGIHWVAEYAETMHEIRIFREGQEVDVHNAPSTLFGDEENAGSKSCADHRAAEAAVLAYLRHFVAEHDAEE</sequence>
<dbReference type="Proteomes" id="UP000019146">
    <property type="component" value="Chromosome 2"/>
</dbReference>
<gene>
    <name evidence="1" type="ORF">K788_0008106</name>
</gene>
<dbReference type="RefSeq" id="WP_007748721.1">
    <property type="nucleotide sequence ID" value="NZ_CP012747.1"/>
</dbReference>
<organism evidence="1 2">
    <name type="scientific">Paraburkholderia caribensis MBA4</name>
    <dbReference type="NCBI Taxonomy" id="1323664"/>
    <lineage>
        <taxon>Bacteria</taxon>
        <taxon>Pseudomonadati</taxon>
        <taxon>Pseudomonadota</taxon>
        <taxon>Betaproteobacteria</taxon>
        <taxon>Burkholderiales</taxon>
        <taxon>Burkholderiaceae</taxon>
        <taxon>Paraburkholderia</taxon>
    </lineage>
</organism>
<evidence type="ECO:0000313" key="1">
    <source>
        <dbReference type="EMBL" id="ALL67551.1"/>
    </source>
</evidence>
<proteinExistence type="predicted"/>
<dbReference type="EMBL" id="CP012747">
    <property type="protein sequence ID" value="ALL67551.1"/>
    <property type="molecule type" value="Genomic_DNA"/>
</dbReference>
<dbReference type="AlphaFoldDB" id="A0A0P0RGD6"/>
<accession>A0A0P0RGD6</accession>
<name>A0A0P0RGD6_9BURK</name>
<dbReference type="KEGG" id="bcai:K788_0008106"/>
<protein>
    <submittedName>
        <fullName evidence="1">Peroxiredoxin</fullName>
    </submittedName>
</protein>
<reference evidence="1 2" key="1">
    <citation type="journal article" date="2014" name="Genome Announc.">
        <title>Draft Genome Sequence of the Haloacid-Degrading Burkholderia caribensis Strain MBA4.</title>
        <authorList>
            <person name="Pan Y."/>
            <person name="Kong K.F."/>
            <person name="Tsang J.S."/>
        </authorList>
    </citation>
    <scope>NUCLEOTIDE SEQUENCE [LARGE SCALE GENOMIC DNA]</scope>
    <source>
        <strain evidence="1 2">MBA4</strain>
    </source>
</reference>
<evidence type="ECO:0000313" key="2">
    <source>
        <dbReference type="Proteomes" id="UP000019146"/>
    </source>
</evidence>